<comment type="caution">
    <text evidence="1">The sequence shown here is derived from an EMBL/GenBank/DDBJ whole genome shotgun (WGS) entry which is preliminary data.</text>
</comment>
<sequence length="64" mass="7445">MDGVHMLTRSELALRWRISKSWLDKQMIIAPETLPAFVTIGRQTRFPLSEVEKWRSGNVNNCKT</sequence>
<evidence type="ECO:0008006" key="3">
    <source>
        <dbReference type="Google" id="ProtNLM"/>
    </source>
</evidence>
<evidence type="ECO:0000313" key="1">
    <source>
        <dbReference type="EMBL" id="RAJ09789.1"/>
    </source>
</evidence>
<dbReference type="EMBL" id="QLLM01000001">
    <property type="protein sequence ID" value="RAJ09789.1"/>
    <property type="molecule type" value="Genomic_DNA"/>
</dbReference>
<reference evidence="1 2" key="1">
    <citation type="submission" date="2018-06" db="EMBL/GenBank/DDBJ databases">
        <title>Freshwater and sediment microbial communities from various areas in North America, analyzing microbe dynamics in response to fracking.</title>
        <authorList>
            <person name="Lamendella R."/>
        </authorList>
    </citation>
    <scope>NUCLEOTIDE SEQUENCE [LARGE SCALE GENOMIC DNA]</scope>
    <source>
        <strain evidence="1 2">17</strain>
    </source>
</reference>
<accession>A0AAX1PPN4</accession>
<proteinExistence type="predicted"/>
<evidence type="ECO:0000313" key="2">
    <source>
        <dbReference type="Proteomes" id="UP000249422"/>
    </source>
</evidence>
<dbReference type="AlphaFoldDB" id="A0AAX1PPN4"/>
<dbReference type="Proteomes" id="UP000249422">
    <property type="component" value="Unassembled WGS sequence"/>
</dbReference>
<name>A0AAX1PPN4_AERSA</name>
<protein>
    <recommendedName>
        <fullName evidence="3">Helix-turn-helix domain-containing protein</fullName>
    </recommendedName>
</protein>
<organism evidence="1 2">
    <name type="scientific">Aeromonas salmonicida</name>
    <dbReference type="NCBI Taxonomy" id="645"/>
    <lineage>
        <taxon>Bacteria</taxon>
        <taxon>Pseudomonadati</taxon>
        <taxon>Pseudomonadota</taxon>
        <taxon>Gammaproteobacteria</taxon>
        <taxon>Aeromonadales</taxon>
        <taxon>Aeromonadaceae</taxon>
        <taxon>Aeromonas</taxon>
    </lineage>
</organism>
<gene>
    <name evidence="1" type="ORF">DEU50_101533</name>
</gene>